<name>A0A4C1UCR7_EUMVA</name>
<feature type="region of interest" description="Disordered" evidence="1">
    <location>
        <begin position="165"/>
        <end position="215"/>
    </location>
</feature>
<dbReference type="Proteomes" id="UP000299102">
    <property type="component" value="Unassembled WGS sequence"/>
</dbReference>
<evidence type="ECO:0000313" key="3">
    <source>
        <dbReference type="Proteomes" id="UP000299102"/>
    </source>
</evidence>
<feature type="compositionally biased region" description="Polar residues" evidence="1">
    <location>
        <begin position="172"/>
        <end position="182"/>
    </location>
</feature>
<comment type="caution">
    <text evidence="2">The sequence shown here is derived from an EMBL/GenBank/DDBJ whole genome shotgun (WGS) entry which is preliminary data.</text>
</comment>
<keyword evidence="3" id="KW-1185">Reference proteome</keyword>
<dbReference type="AlphaFoldDB" id="A0A4C1UCR7"/>
<evidence type="ECO:0000256" key="1">
    <source>
        <dbReference type="SAM" id="MobiDB-lite"/>
    </source>
</evidence>
<protein>
    <submittedName>
        <fullName evidence="2">Uncharacterized protein</fullName>
    </submittedName>
</protein>
<organism evidence="2 3">
    <name type="scientific">Eumeta variegata</name>
    <name type="common">Bagworm moth</name>
    <name type="synonym">Eumeta japonica</name>
    <dbReference type="NCBI Taxonomy" id="151549"/>
    <lineage>
        <taxon>Eukaryota</taxon>
        <taxon>Metazoa</taxon>
        <taxon>Ecdysozoa</taxon>
        <taxon>Arthropoda</taxon>
        <taxon>Hexapoda</taxon>
        <taxon>Insecta</taxon>
        <taxon>Pterygota</taxon>
        <taxon>Neoptera</taxon>
        <taxon>Endopterygota</taxon>
        <taxon>Lepidoptera</taxon>
        <taxon>Glossata</taxon>
        <taxon>Ditrysia</taxon>
        <taxon>Tineoidea</taxon>
        <taxon>Psychidae</taxon>
        <taxon>Oiketicinae</taxon>
        <taxon>Eumeta</taxon>
    </lineage>
</organism>
<sequence length="215" mass="24216">MTLLEFRATLGGTYKYRLEAGNWRDLFYVYKPEMARRVFLRAVFVGVRAIPDLRKKLLFEVHHRRRAIGSSGNKKNPSESFISGNERRPPPARVMFSPAVRLRAHFSRGEKQFRVAPRAAAWARAGRRVAIAFTTEPRDVLTTPGPCPRTSDLWTLRFFSDSEYPPKLPTDGQVNRCAQSNCGGREQSPPEGVSRGRSPEVSKHAPLHSALSADP</sequence>
<proteinExistence type="predicted"/>
<gene>
    <name evidence="2" type="ORF">EVAR_80094_1</name>
</gene>
<dbReference type="EMBL" id="BGZK01000159">
    <property type="protein sequence ID" value="GBP24241.1"/>
    <property type="molecule type" value="Genomic_DNA"/>
</dbReference>
<feature type="region of interest" description="Disordered" evidence="1">
    <location>
        <begin position="68"/>
        <end position="90"/>
    </location>
</feature>
<reference evidence="2 3" key="1">
    <citation type="journal article" date="2019" name="Commun. Biol.">
        <title>The bagworm genome reveals a unique fibroin gene that provides high tensile strength.</title>
        <authorList>
            <person name="Kono N."/>
            <person name="Nakamura H."/>
            <person name="Ohtoshi R."/>
            <person name="Tomita M."/>
            <person name="Numata K."/>
            <person name="Arakawa K."/>
        </authorList>
    </citation>
    <scope>NUCLEOTIDE SEQUENCE [LARGE SCALE GENOMIC DNA]</scope>
</reference>
<accession>A0A4C1UCR7</accession>
<feature type="compositionally biased region" description="Polar residues" evidence="1">
    <location>
        <begin position="70"/>
        <end position="83"/>
    </location>
</feature>
<evidence type="ECO:0000313" key="2">
    <source>
        <dbReference type="EMBL" id="GBP24241.1"/>
    </source>
</evidence>